<keyword evidence="2" id="KW-1185">Reference proteome</keyword>
<protein>
    <submittedName>
        <fullName evidence="1">Uncharacterized protein</fullName>
    </submittedName>
</protein>
<evidence type="ECO:0000313" key="2">
    <source>
        <dbReference type="Proteomes" id="UP001597294"/>
    </source>
</evidence>
<gene>
    <name evidence="1" type="ORF">ACFSKO_16415</name>
</gene>
<proteinExistence type="predicted"/>
<dbReference type="Proteomes" id="UP001597294">
    <property type="component" value="Unassembled WGS sequence"/>
</dbReference>
<reference evidence="2" key="1">
    <citation type="journal article" date="2019" name="Int. J. Syst. Evol. Microbiol.">
        <title>The Global Catalogue of Microorganisms (GCM) 10K type strain sequencing project: providing services to taxonomists for standard genome sequencing and annotation.</title>
        <authorList>
            <consortium name="The Broad Institute Genomics Platform"/>
            <consortium name="The Broad Institute Genome Sequencing Center for Infectious Disease"/>
            <person name="Wu L."/>
            <person name="Ma J."/>
        </authorList>
    </citation>
    <scope>NUCLEOTIDE SEQUENCE [LARGE SCALE GENOMIC DNA]</scope>
    <source>
        <strain evidence="2">CGMCC 4.7192</strain>
    </source>
</reference>
<sequence>MAKRLLSHDPFTGVSQYFHSHDDGNGFDIETIQDVESVLTENKAIRNEDTGRYGDGMHKVASIPMVKIHELMKTGVIGINGEVADPARLRKFLNDPDNRYFRTKEGTV</sequence>
<dbReference type="RefSeq" id="WP_380253621.1">
    <property type="nucleotide sequence ID" value="NZ_JBHUII010000011.1"/>
</dbReference>
<name>A0ABW5BQV5_9PROT</name>
<accession>A0ABW5BQV5</accession>
<evidence type="ECO:0000313" key="1">
    <source>
        <dbReference type="EMBL" id="MFD2207213.1"/>
    </source>
</evidence>
<comment type="caution">
    <text evidence="1">The sequence shown here is derived from an EMBL/GenBank/DDBJ whole genome shotgun (WGS) entry which is preliminary data.</text>
</comment>
<organism evidence="1 2">
    <name type="scientific">Kiloniella antarctica</name>
    <dbReference type="NCBI Taxonomy" id="1550907"/>
    <lineage>
        <taxon>Bacteria</taxon>
        <taxon>Pseudomonadati</taxon>
        <taxon>Pseudomonadota</taxon>
        <taxon>Alphaproteobacteria</taxon>
        <taxon>Rhodospirillales</taxon>
        <taxon>Kiloniellaceae</taxon>
        <taxon>Kiloniella</taxon>
    </lineage>
</organism>
<dbReference type="EMBL" id="JBHUII010000011">
    <property type="protein sequence ID" value="MFD2207213.1"/>
    <property type="molecule type" value="Genomic_DNA"/>
</dbReference>